<dbReference type="CDD" id="cd03143">
    <property type="entry name" value="A4_beta-galactosidase_middle_domain"/>
    <property type="match status" value="1"/>
</dbReference>
<evidence type="ECO:0000313" key="1">
    <source>
        <dbReference type="EMBL" id="MBB6730883.1"/>
    </source>
</evidence>
<dbReference type="RefSeq" id="WP_185128538.1">
    <property type="nucleotide sequence ID" value="NZ_JACJVO010000009.1"/>
</dbReference>
<sequence>MDKIAEQFRTPPKDYSPAPIWWWSGDRLELDRLRWQMDRFKEGGVYNLVVLNLAPTGPMYGSDADRPRFLSEEWWDVFDGVCAYAAEIGIRIWFYDQIGFSGANLQGELVRENSGYAGRHLECIVTEGTGRLEAHCPSGGVPLTATAAAIDEEGRTAGPYESVPIVDGIASTWRSAPHRLRLIYTVQRNFDYFSPEACDRLLTMVHREFERRLGKWFGRSIVGSFQDELPNMPTWSAGFAEAFLARKGYDLLARASYLWEGEDDEAQRVRMDYQEVRADLAEEAFFIPFYEWHERNGLTCGFDQQGPAREGDAPGGVRSYADYLRTHRWYGAPGSDHHGETKIHSSLAHLNGRERVWIEVFHSSGWGGTLEETYDWLIPWIRAGGNLYNPHAAYYSTRGGWYEWAPPSTCWRQPYWRHYSRFADSVSRLCYLLTRGSHVCDVGVLFPTSTVQAHFTLEGPLEPALAARDCYRALVGKMYWNMPKTGALDGDGRDFDVLSDEAVHEAIVSDGRLRIRDESYRAVVLPACSVVRERTAEKLVRFAENGGLLIAVGTIPRPLASGGEWTAKLAALFESGQASFIASPDALPEALSGLPKEIDAAVPTLHRRVGDHDILFVPSLHPMATEHGPFTVWQHPDYRFSPDRYFRESRVAVRGEVLDAELWDPLTGERRPAVVSKDGKGRSVISVPFDKGPASLLVWRRAGQPSKSPVSGEPAALPAVRQDVLAEIGGRWKTELIPTLENRFGDFDKPNGEGAPPVSTWYFSHRKEAPGIDGLAAGWQHAHGDNGWSRVQATFGVYAHWTGPAAEHELPAPHTDAAAPLAPGAEWKAAEYSLTRGISHDRIHVRTLGPKAHVPSEFLAFGAVEAGEAVQVRTGVWSDGEQELILAVGAGADKRIWVNGREAETTDRGYLAYFPVHLREGLNALEIRLTARTKQELRAYWSLVRGKEAFARPEWLQVPAPYVKDDVIRFAGTVHLPFAPASGTIQMAADATASVRVNGTIVGRQGGFDPYAKGRRVLPYPVSCFRQGENTIEVVMEDIGKAAGILIDGIAEAQDGRTVAFTTGTDWTVCRDGQPEQQAELWLDWKLNDLSIQEPAYPELRRRPHPLPGAEWLDDRTADGTVIALDVDAGFGNSPAEWLRWTLPPGASQARIPADGEARLWVDGAEIRVDGENAALPNPESVRRTAALRIVPKRGRTGGALLREPITYRIGTGSMEPGDWTAQGLETYSGGVHYETSVTLDRTPEGHTFLDLGEVRGTAEVRVNGREAGVCIWSPYRLDVTALLTSGSNRIEVSVFNTIANYLHGASPTHYIVDGQLRSGLFGPVRLVSEARV</sequence>
<accession>A0A7X0VWF0</accession>
<gene>
    <name evidence="1" type="ORF">H7C18_08205</name>
</gene>
<name>A0A7X0VWF0_9BACL</name>
<comment type="caution">
    <text evidence="1">The sequence shown here is derived from an EMBL/GenBank/DDBJ whole genome shotgun (WGS) entry which is preliminary data.</text>
</comment>
<dbReference type="Gene3D" id="2.60.120.260">
    <property type="entry name" value="Galactose-binding domain-like"/>
    <property type="match status" value="2"/>
</dbReference>
<evidence type="ECO:0008006" key="3">
    <source>
        <dbReference type="Google" id="ProtNLM"/>
    </source>
</evidence>
<organism evidence="1 2">
    <name type="scientific">Cohnella zeiphila</name>
    <dbReference type="NCBI Taxonomy" id="2761120"/>
    <lineage>
        <taxon>Bacteria</taxon>
        <taxon>Bacillati</taxon>
        <taxon>Bacillota</taxon>
        <taxon>Bacilli</taxon>
        <taxon>Bacillales</taxon>
        <taxon>Paenibacillaceae</taxon>
        <taxon>Cohnella</taxon>
    </lineage>
</organism>
<dbReference type="Proteomes" id="UP000564644">
    <property type="component" value="Unassembled WGS sequence"/>
</dbReference>
<proteinExistence type="predicted"/>
<evidence type="ECO:0000313" key="2">
    <source>
        <dbReference type="Proteomes" id="UP000564644"/>
    </source>
</evidence>
<dbReference type="EMBL" id="JACJVO010000009">
    <property type="protein sequence ID" value="MBB6730883.1"/>
    <property type="molecule type" value="Genomic_DNA"/>
</dbReference>
<dbReference type="InterPro" id="IPR053161">
    <property type="entry name" value="Ulvan_degrading_GH"/>
</dbReference>
<keyword evidence="2" id="KW-1185">Reference proteome</keyword>
<dbReference type="InterPro" id="IPR008979">
    <property type="entry name" value="Galactose-bd-like_sf"/>
</dbReference>
<dbReference type="PANTHER" id="PTHR36848:SF2">
    <property type="entry name" value="SECRETED PROTEIN"/>
    <property type="match status" value="1"/>
</dbReference>
<protein>
    <recommendedName>
        <fullName evidence="3">Alpha-L-rhamnosidase-like protein</fullName>
    </recommendedName>
</protein>
<dbReference type="SUPFAM" id="SSF49785">
    <property type="entry name" value="Galactose-binding domain-like"/>
    <property type="match status" value="1"/>
</dbReference>
<dbReference type="PANTHER" id="PTHR36848">
    <property type="entry name" value="DNA-BINDING PROTEIN (PUTATIVE SECRETED PROTEIN)-RELATED"/>
    <property type="match status" value="1"/>
</dbReference>
<dbReference type="InterPro" id="IPR029062">
    <property type="entry name" value="Class_I_gatase-like"/>
</dbReference>
<dbReference type="Gene3D" id="3.40.50.880">
    <property type="match status" value="1"/>
</dbReference>
<dbReference type="NCBIfam" id="NF045579">
    <property type="entry name" value="rhamnoside_JR"/>
    <property type="match status" value="1"/>
</dbReference>
<reference evidence="1 2" key="1">
    <citation type="submission" date="2020-08" db="EMBL/GenBank/DDBJ databases">
        <title>Cohnella phylogeny.</title>
        <authorList>
            <person name="Dunlap C."/>
        </authorList>
    </citation>
    <scope>NUCLEOTIDE SEQUENCE [LARGE SCALE GENOMIC DNA]</scope>
    <source>
        <strain evidence="1 2">CBP 2801</strain>
    </source>
</reference>